<dbReference type="Proteomes" id="UP001234216">
    <property type="component" value="Unassembled WGS sequence"/>
</dbReference>
<comment type="caution">
    <text evidence="1">The sequence shown here is derived from an EMBL/GenBank/DDBJ whole genome shotgun (WGS) entry which is preliminary data.</text>
</comment>
<evidence type="ECO:0000313" key="2">
    <source>
        <dbReference type="Proteomes" id="UP001234216"/>
    </source>
</evidence>
<accession>A0AAW8F510</accession>
<sequence>MPPKWPGRPACRSVCGLEEVVACRHLDDFAAGERLLQRLTLCGTPHRQAMLLWTRGRQHLVLGRLDDALADFVAMGRLEDDVEVPVHQVHTRVLRSRIALLRGDRAEAERNLATARAGMAARPSPGNVAVVRCPEAAHADADGDAGLAADRARQAQRYGPLIRRRLLRTWMAEAVRIA</sequence>
<dbReference type="InterPro" id="IPR011990">
    <property type="entry name" value="TPR-like_helical_dom_sf"/>
</dbReference>
<dbReference type="EMBL" id="JAUSZV010000005">
    <property type="protein sequence ID" value="MDQ0904903.1"/>
    <property type="molecule type" value="Genomic_DNA"/>
</dbReference>
<organism evidence="1 2">
    <name type="scientific">Streptomyces canus</name>
    <dbReference type="NCBI Taxonomy" id="58343"/>
    <lineage>
        <taxon>Bacteria</taxon>
        <taxon>Bacillati</taxon>
        <taxon>Actinomycetota</taxon>
        <taxon>Actinomycetes</taxon>
        <taxon>Kitasatosporales</taxon>
        <taxon>Streptomycetaceae</taxon>
        <taxon>Streptomyces</taxon>
        <taxon>Streptomyces aurantiacus group</taxon>
    </lineage>
</organism>
<gene>
    <name evidence="1" type="ORF">QFZ22_000888</name>
</gene>
<dbReference type="AlphaFoldDB" id="A0AAW8F510"/>
<protein>
    <submittedName>
        <fullName evidence="1">Uncharacterized protein</fullName>
    </submittedName>
</protein>
<proteinExistence type="predicted"/>
<evidence type="ECO:0000313" key="1">
    <source>
        <dbReference type="EMBL" id="MDQ0904903.1"/>
    </source>
</evidence>
<dbReference type="SUPFAM" id="SSF48452">
    <property type="entry name" value="TPR-like"/>
    <property type="match status" value="1"/>
</dbReference>
<name>A0AAW8F510_9ACTN</name>
<reference evidence="1" key="1">
    <citation type="submission" date="2023-07" db="EMBL/GenBank/DDBJ databases">
        <title>Comparative genomics of wheat-associated soil bacteria to identify genetic determinants of phenazine resistance.</title>
        <authorList>
            <person name="Mouncey N."/>
        </authorList>
    </citation>
    <scope>NUCLEOTIDE SEQUENCE</scope>
    <source>
        <strain evidence="1">V4I22</strain>
    </source>
</reference>